<dbReference type="EMBL" id="JAEUBG010004595">
    <property type="protein sequence ID" value="KAH3681106.1"/>
    <property type="molecule type" value="Genomic_DNA"/>
</dbReference>
<dbReference type="Proteomes" id="UP000774326">
    <property type="component" value="Unassembled WGS sequence"/>
</dbReference>
<sequence length="208" mass="22891">MNIVLCDLLQHSQESRRNDQRTSPVSGSRIRSTNTTNVLWEQLRLLPWNVTDTNSVRTNIANHTNDDDNTPTRDPVTLNNGLTTVKLDAHEVEGNGTDNQRDDHTWDGNQQDQSSTNTVNNEEGNNGEDKVGSSNNDGDSSGVLEPNSLENSGGEVHKRVETCELLDPLQTTGNDQGSQVRWHSVDLLDGVDSSFKNVLTWNGVVQSG</sequence>
<reference evidence="2" key="1">
    <citation type="journal article" date="2021" name="Open Biol.">
        <title>Shared evolutionary footprints suggest mitochondrial oxidative damage underlies multiple complex I losses in fungi.</title>
        <authorList>
            <person name="Schikora-Tamarit M.A."/>
            <person name="Marcet-Houben M."/>
            <person name="Nosek J."/>
            <person name="Gabaldon T."/>
        </authorList>
    </citation>
    <scope>NUCLEOTIDE SEQUENCE</scope>
    <source>
        <strain evidence="2">CBS2887</strain>
    </source>
</reference>
<gene>
    <name evidence="2" type="ORF">WICPIJ_007938</name>
</gene>
<feature type="compositionally biased region" description="Basic and acidic residues" evidence="1">
    <location>
        <begin position="87"/>
        <end position="106"/>
    </location>
</feature>
<dbReference type="OrthoDB" id="10635835at2759"/>
<proteinExistence type="predicted"/>
<reference evidence="2" key="2">
    <citation type="submission" date="2021-01" db="EMBL/GenBank/DDBJ databases">
        <authorList>
            <person name="Schikora-Tamarit M.A."/>
        </authorList>
    </citation>
    <scope>NUCLEOTIDE SEQUENCE</scope>
    <source>
        <strain evidence="2">CBS2887</strain>
    </source>
</reference>
<protein>
    <submittedName>
        <fullName evidence="2">Uncharacterized protein</fullName>
    </submittedName>
</protein>
<evidence type="ECO:0000313" key="3">
    <source>
        <dbReference type="Proteomes" id="UP000774326"/>
    </source>
</evidence>
<feature type="compositionally biased region" description="Polar residues" evidence="1">
    <location>
        <begin position="107"/>
        <end position="119"/>
    </location>
</feature>
<comment type="caution">
    <text evidence="2">The sequence shown here is derived from an EMBL/GenBank/DDBJ whole genome shotgun (WGS) entry which is preliminary data.</text>
</comment>
<keyword evidence="3" id="KW-1185">Reference proteome</keyword>
<accession>A0A9P8TJG8</accession>
<evidence type="ECO:0000313" key="2">
    <source>
        <dbReference type="EMBL" id="KAH3681106.1"/>
    </source>
</evidence>
<feature type="region of interest" description="Disordered" evidence="1">
    <location>
        <begin position="59"/>
        <end position="155"/>
    </location>
</feature>
<organism evidence="2 3">
    <name type="scientific">Wickerhamomyces pijperi</name>
    <name type="common">Yeast</name>
    <name type="synonym">Pichia pijperi</name>
    <dbReference type="NCBI Taxonomy" id="599730"/>
    <lineage>
        <taxon>Eukaryota</taxon>
        <taxon>Fungi</taxon>
        <taxon>Dikarya</taxon>
        <taxon>Ascomycota</taxon>
        <taxon>Saccharomycotina</taxon>
        <taxon>Saccharomycetes</taxon>
        <taxon>Phaffomycetales</taxon>
        <taxon>Wickerhamomycetaceae</taxon>
        <taxon>Wickerhamomyces</taxon>
    </lineage>
</organism>
<feature type="compositionally biased region" description="Low complexity" evidence="1">
    <location>
        <begin position="132"/>
        <end position="142"/>
    </location>
</feature>
<dbReference type="AlphaFoldDB" id="A0A9P8TJG8"/>
<evidence type="ECO:0000256" key="1">
    <source>
        <dbReference type="SAM" id="MobiDB-lite"/>
    </source>
</evidence>
<name>A0A9P8TJG8_WICPI</name>